<dbReference type="Proteomes" id="UP000215914">
    <property type="component" value="Unassembled WGS sequence"/>
</dbReference>
<dbReference type="InterPro" id="IPR040262">
    <property type="entry name" value="At4g38062-like"/>
</dbReference>
<feature type="coiled-coil region" evidence="1">
    <location>
        <begin position="960"/>
        <end position="1075"/>
    </location>
</feature>
<dbReference type="PANTHER" id="PTHR45287">
    <property type="entry name" value="OS03G0691500 PROTEIN"/>
    <property type="match status" value="1"/>
</dbReference>
<organism evidence="2 3">
    <name type="scientific">Helianthus annuus</name>
    <name type="common">Common sunflower</name>
    <dbReference type="NCBI Taxonomy" id="4232"/>
    <lineage>
        <taxon>Eukaryota</taxon>
        <taxon>Viridiplantae</taxon>
        <taxon>Streptophyta</taxon>
        <taxon>Embryophyta</taxon>
        <taxon>Tracheophyta</taxon>
        <taxon>Spermatophyta</taxon>
        <taxon>Magnoliopsida</taxon>
        <taxon>eudicotyledons</taxon>
        <taxon>Gunneridae</taxon>
        <taxon>Pentapetalae</taxon>
        <taxon>asterids</taxon>
        <taxon>campanulids</taxon>
        <taxon>Asterales</taxon>
        <taxon>Asteraceae</taxon>
        <taxon>Asteroideae</taxon>
        <taxon>Heliantheae alliance</taxon>
        <taxon>Heliantheae</taxon>
        <taxon>Helianthus</taxon>
    </lineage>
</organism>
<evidence type="ECO:0000313" key="2">
    <source>
        <dbReference type="EMBL" id="KAF5786733.1"/>
    </source>
</evidence>
<feature type="coiled-coil region" evidence="1">
    <location>
        <begin position="768"/>
        <end position="809"/>
    </location>
</feature>
<name>A0A9K3HY81_HELAN</name>
<protein>
    <submittedName>
        <fullName evidence="2">Uncharacterized protein</fullName>
    </submittedName>
</protein>
<dbReference type="PANTHER" id="PTHR45287:SF3">
    <property type="entry name" value="PROTEIN, PUTATIVE-RELATED"/>
    <property type="match status" value="1"/>
</dbReference>
<sequence>MIDHKEMNVHEALEHVRAQNEKLEEEIHIKTDLCKNLKRAQDELITKLQEAKSQSEKQAQELSTKSDELSTLTQLHQDLKSSFQEKESALKHLNSATEKLRYEYGENVQKFEGENKELVLALEEAKTVSESLKSSLDSSNAEIEDLKRVLLLKDKKIVEISDKTQTARDLISRDEVISKLEEERRDVQDRLKWKNEQFQHLEEAHKKLQDSFKSSKTEWENEKSLLLQEICSLQTNLDSQTRISENLRTELRVCNQALAHEQSNKKLLEVEISEYKSRYDDIFSECHEAKLTIEKLSHKRDEEVAELRDTLAAKDSLSKEMGYKLEHLERENTDLIASLKEFQESQINSGNTGSLKKLQKKYNSLEQAHKKCSEKLKVEVELKSELERLKKEIDDYSIKLKDQSEHVMQLQEELKSCRCLPEVQKLVELEKGKLFVERQNMQLEAENQRILCRVNEQNEKNVDLQQQLVLLETLLTERTEAQKKEKENNLAIIEEIVKEKQKLENEVSCLCEEVKVKDESLLKSTRRAEELENLLRVTKLETENLMDENTRLVNNVEAQNRRIEELFKEKTNVLMISEEKQKLEDEFSCLCEEVKVKDESLLKSTQRVEELEDLLRVNKLETENLRDENTRLMNNLEAQKRRIEELVKEKTNVLMISEEKQKLEDEFSCLCEEVKVKDESLSKSTQRAEELEDMLQVNKLETEKLRNENTRLVNNLEAQNQRIEELLKEKTTTLMIFEEKQKLENKFSCLCEEVKVKDESLLKSTQRAEELEDLLRVNKLETENLIDENMRLVNNLEAQNRRIEELDKEMTHALMIIEEKQILEDELSGLCEQVKVKDECLLKSTQRAEELEDLLRVNKLETKNLMDENMRLVNDVEAQNRRIEELDKEKINALTILEEKQNEIDVIHQDLRKLEDEISSLCEKVKVKDESLLKSTQRAEELEDLLRVSRLETEKLMYENTRLVNNLEAQNRRIEQLEKEKTNALTISEEKQIQIDVIHQDLHKLENEISCLCEKVKVKDESLLKSTQRAEELEDLLRVNKLETKNLMDENARMVNNLEAQNQALCEDIEKIRLHKEDSLIQMENASRHMEECFKDVELTRMLENMLQRC</sequence>
<dbReference type="EMBL" id="MNCJ02000325">
    <property type="protein sequence ID" value="KAF5786733.1"/>
    <property type="molecule type" value="Genomic_DNA"/>
</dbReference>
<keyword evidence="3" id="KW-1185">Reference proteome</keyword>
<evidence type="ECO:0000313" key="3">
    <source>
        <dbReference type="Proteomes" id="UP000215914"/>
    </source>
</evidence>
<dbReference type="OrthoDB" id="685795at2759"/>
<feature type="coiled-coil region" evidence="1">
    <location>
        <begin position="108"/>
        <end position="149"/>
    </location>
</feature>
<reference evidence="2" key="1">
    <citation type="journal article" date="2017" name="Nature">
        <title>The sunflower genome provides insights into oil metabolism, flowering and Asterid evolution.</title>
        <authorList>
            <person name="Badouin H."/>
            <person name="Gouzy J."/>
            <person name="Grassa C.J."/>
            <person name="Murat F."/>
            <person name="Staton S.E."/>
            <person name="Cottret L."/>
            <person name="Lelandais-Briere C."/>
            <person name="Owens G.L."/>
            <person name="Carrere S."/>
            <person name="Mayjonade B."/>
            <person name="Legrand L."/>
            <person name="Gill N."/>
            <person name="Kane N.C."/>
            <person name="Bowers J.E."/>
            <person name="Hubner S."/>
            <person name="Bellec A."/>
            <person name="Berard A."/>
            <person name="Berges H."/>
            <person name="Blanchet N."/>
            <person name="Boniface M.C."/>
            <person name="Brunel D."/>
            <person name="Catrice O."/>
            <person name="Chaidir N."/>
            <person name="Claudel C."/>
            <person name="Donnadieu C."/>
            <person name="Faraut T."/>
            <person name="Fievet G."/>
            <person name="Helmstetter N."/>
            <person name="King M."/>
            <person name="Knapp S.J."/>
            <person name="Lai Z."/>
            <person name="Le Paslier M.C."/>
            <person name="Lippi Y."/>
            <person name="Lorenzon L."/>
            <person name="Mandel J.R."/>
            <person name="Marage G."/>
            <person name="Marchand G."/>
            <person name="Marquand E."/>
            <person name="Bret-Mestries E."/>
            <person name="Morien E."/>
            <person name="Nambeesan S."/>
            <person name="Nguyen T."/>
            <person name="Pegot-Espagnet P."/>
            <person name="Pouilly N."/>
            <person name="Raftis F."/>
            <person name="Sallet E."/>
            <person name="Schiex T."/>
            <person name="Thomas J."/>
            <person name="Vandecasteele C."/>
            <person name="Vares D."/>
            <person name="Vear F."/>
            <person name="Vautrin S."/>
            <person name="Crespi M."/>
            <person name="Mangin B."/>
            <person name="Burke J.M."/>
            <person name="Salse J."/>
            <person name="Munos S."/>
            <person name="Vincourt P."/>
            <person name="Rieseberg L.H."/>
            <person name="Langlade N.B."/>
        </authorList>
    </citation>
    <scope>NUCLEOTIDE SEQUENCE</scope>
    <source>
        <tissue evidence="2">Leaves</tissue>
    </source>
</reference>
<reference evidence="2" key="2">
    <citation type="submission" date="2020-06" db="EMBL/GenBank/DDBJ databases">
        <title>Helianthus annuus Genome sequencing and assembly Release 2.</title>
        <authorList>
            <person name="Gouzy J."/>
            <person name="Langlade N."/>
            <person name="Munos S."/>
        </authorList>
    </citation>
    <scope>NUCLEOTIDE SEQUENCE</scope>
    <source>
        <tissue evidence="2">Leaves</tissue>
    </source>
</reference>
<evidence type="ECO:0000256" key="1">
    <source>
        <dbReference type="SAM" id="Coils"/>
    </source>
</evidence>
<proteinExistence type="predicted"/>
<comment type="caution">
    <text evidence="2">The sequence shown here is derived from an EMBL/GenBank/DDBJ whole genome shotgun (WGS) entry which is preliminary data.</text>
</comment>
<feature type="coiled-coil region" evidence="1">
    <location>
        <begin position="608"/>
        <end position="733"/>
    </location>
</feature>
<feature type="coiled-coil region" evidence="1">
    <location>
        <begin position="848"/>
        <end position="931"/>
    </location>
</feature>
<keyword evidence="1" id="KW-0175">Coiled coil</keyword>
<accession>A0A9K3HY81</accession>
<dbReference type="Gramene" id="mRNA:HanXRQr2_Chr10g0444471">
    <property type="protein sequence ID" value="CDS:HanXRQr2_Chr10g0444471.1"/>
    <property type="gene ID" value="HanXRQr2_Chr10g0444471"/>
</dbReference>
<gene>
    <name evidence="2" type="ORF">HanXRQr2_Chr10g0444471</name>
</gene>
<feature type="coiled-coil region" evidence="1">
    <location>
        <begin position="325"/>
        <end position="569"/>
    </location>
</feature>
<dbReference type="AlphaFoldDB" id="A0A9K3HY81"/>
<feature type="coiled-coil region" evidence="1">
    <location>
        <begin position="6"/>
        <end position="68"/>
    </location>
</feature>